<evidence type="ECO:0000313" key="4">
    <source>
        <dbReference type="EMBL" id="KAK9703525.1"/>
    </source>
</evidence>
<evidence type="ECO:0000256" key="1">
    <source>
        <dbReference type="ARBA" id="ARBA00009049"/>
    </source>
</evidence>
<reference evidence="4 5" key="1">
    <citation type="submission" date="2023-04" db="EMBL/GenBank/DDBJ databases">
        <title>Genome of Basidiobolus ranarum AG-B5.</title>
        <authorList>
            <person name="Stajich J.E."/>
            <person name="Carter-House D."/>
            <person name="Gryganskyi A."/>
        </authorList>
    </citation>
    <scope>NUCLEOTIDE SEQUENCE [LARGE SCALE GENOMIC DNA]</scope>
    <source>
        <strain evidence="4 5">AG-B5</strain>
    </source>
</reference>
<evidence type="ECO:0000256" key="2">
    <source>
        <dbReference type="ARBA" id="ARBA00022658"/>
    </source>
</evidence>
<dbReference type="InterPro" id="IPR019318">
    <property type="entry name" value="Gua_nucleotide_exch_fac_Ric8"/>
</dbReference>
<comment type="similarity">
    <text evidence="1">Belongs to the synembryn family.</text>
</comment>
<dbReference type="PANTHER" id="PTHR12425:SF5">
    <property type="entry name" value="SYNEMBRYN"/>
    <property type="match status" value="1"/>
</dbReference>
<comment type="caution">
    <text evidence="4">The sequence shown here is derived from an EMBL/GenBank/DDBJ whole genome shotgun (WGS) entry which is preliminary data.</text>
</comment>
<keyword evidence="3" id="KW-0143">Chaperone</keyword>
<organism evidence="4 5">
    <name type="scientific">Basidiobolus ranarum</name>
    <dbReference type="NCBI Taxonomy" id="34480"/>
    <lineage>
        <taxon>Eukaryota</taxon>
        <taxon>Fungi</taxon>
        <taxon>Fungi incertae sedis</taxon>
        <taxon>Zoopagomycota</taxon>
        <taxon>Entomophthoromycotina</taxon>
        <taxon>Basidiobolomycetes</taxon>
        <taxon>Basidiobolales</taxon>
        <taxon>Basidiobolaceae</taxon>
        <taxon>Basidiobolus</taxon>
    </lineage>
</organism>
<keyword evidence="5" id="KW-1185">Reference proteome</keyword>
<evidence type="ECO:0008006" key="6">
    <source>
        <dbReference type="Google" id="ProtNLM"/>
    </source>
</evidence>
<dbReference type="Proteomes" id="UP001479436">
    <property type="component" value="Unassembled WGS sequence"/>
</dbReference>
<dbReference type="PANTHER" id="PTHR12425">
    <property type="entry name" value="SYNEMBRYN"/>
    <property type="match status" value="1"/>
</dbReference>
<protein>
    <recommendedName>
        <fullName evidence="6">Synembryn-A</fullName>
    </recommendedName>
</protein>
<proteinExistence type="inferred from homology"/>
<gene>
    <name evidence="4" type="ORF">K7432_010688</name>
</gene>
<evidence type="ECO:0000313" key="5">
    <source>
        <dbReference type="Proteomes" id="UP001479436"/>
    </source>
</evidence>
<evidence type="ECO:0000256" key="3">
    <source>
        <dbReference type="ARBA" id="ARBA00023186"/>
    </source>
</evidence>
<accession>A0ABR2VV73</accession>
<keyword evidence="2" id="KW-0344">Guanine-nucleotide releasing factor</keyword>
<dbReference type="Pfam" id="PF10165">
    <property type="entry name" value="Ric8"/>
    <property type="match status" value="1"/>
</dbReference>
<name>A0ABR2VV73_9FUNG</name>
<sequence length="301" mass="33695">MVTNYAPCSDYKDKADDDEVSKQKMSLEYSSLIPILVRVITEIPFKNSAPVSPPHSHAIHVLLNMSISSLEPLWFPQDSQEPYILVLTLIEMLKSILNSCFSEESQSLSDLLASLDTFFPPLLILMNNIAKENTHACFLMKECLLSDNIDRSKPLGKGRSFSDSLTSLLTTGVLSHTKDTAGEFLFILCDQDSSKFVDRVGYGNAVGYLTNRGIPFPYPTSYSQGEDDSCPQKYAVNPVTGQYIDNELPDLSTMTDEEKEQEAERLFVLFERLNKTGVVKIKNPVVEAMQSGRMHEIDEES</sequence>
<dbReference type="EMBL" id="JASJQH010007630">
    <property type="protein sequence ID" value="KAK9703525.1"/>
    <property type="molecule type" value="Genomic_DNA"/>
</dbReference>